<feature type="compositionally biased region" description="Low complexity" evidence="1">
    <location>
        <begin position="288"/>
        <end position="300"/>
    </location>
</feature>
<feature type="compositionally biased region" description="Basic and acidic residues" evidence="1">
    <location>
        <begin position="315"/>
        <end position="332"/>
    </location>
</feature>
<protein>
    <submittedName>
        <fullName evidence="2">Uncharacterized protein</fullName>
    </submittedName>
</protein>
<dbReference type="EMBL" id="JAAKZX010000211">
    <property type="protein sequence ID" value="NGO47888.1"/>
    <property type="molecule type" value="Genomic_DNA"/>
</dbReference>
<sequence length="475" mass="52832">MRLLRPCISRPRILRFRVRRLSPVRLSVLRLGIVARPGILGLRVLGLQVPSRNCVVDLVVLVLVLGNLTGTLGSDIDPGEVDNVRGLIRNVTFVLHLAGPLIRTLRGRPRVALLGLFLFVYAIDATASVNVTRPTPERHLNNIRVVIDFRVGVSDVLNLTGADGVVVLLLKPSALLSRSRVDRFIDSRLIDSRLIDSRLIDGRLVDRRPFDSSRLLGSRRTVATLRALRSPLLNLPLKSDSGDAHGGATLQIPVPGVLLLALVRRVCNGSRGHRRSPRSLKTAPYREVGQSSGTTGVSGRRPGRRIGRTPPRLEAIPHRQPGDSRRTTDSRRTLGTRRALHSRGTLGSRRSLTRTRFLRRRRNGRRGRRQRRGGVRRNRRKRRNRSNRRRRRLFRTARRILRIPGRRRVIDGELARRLDGGLCVGLVIAGCGPAPADPVPIAVHNSSWCGRAPSCRTGATVLVVRGRLIRPALPL</sequence>
<proteinExistence type="predicted"/>
<keyword evidence="3" id="KW-1185">Reference proteome</keyword>
<name>A0ABX0E5R4_9ACTN</name>
<feature type="region of interest" description="Disordered" evidence="1">
    <location>
        <begin position="270"/>
        <end position="389"/>
    </location>
</feature>
<accession>A0ABX0E5R4</accession>
<dbReference type="Proteomes" id="UP001518140">
    <property type="component" value="Unassembled WGS sequence"/>
</dbReference>
<evidence type="ECO:0000313" key="3">
    <source>
        <dbReference type="Proteomes" id="UP001518140"/>
    </source>
</evidence>
<organism evidence="2 3">
    <name type="scientific">Streptomyces ureilyticus</name>
    <dbReference type="NCBI Taxonomy" id="1775131"/>
    <lineage>
        <taxon>Bacteria</taxon>
        <taxon>Bacillati</taxon>
        <taxon>Actinomycetota</taxon>
        <taxon>Actinomycetes</taxon>
        <taxon>Kitasatosporales</taxon>
        <taxon>Streptomycetaceae</taxon>
        <taxon>Streptomyces</taxon>
    </lineage>
</organism>
<feature type="compositionally biased region" description="Basic residues" evidence="1">
    <location>
        <begin position="351"/>
        <end position="389"/>
    </location>
</feature>
<evidence type="ECO:0000256" key="1">
    <source>
        <dbReference type="SAM" id="MobiDB-lite"/>
    </source>
</evidence>
<comment type="caution">
    <text evidence="2">The sequence shown here is derived from an EMBL/GenBank/DDBJ whole genome shotgun (WGS) entry which is preliminary data.</text>
</comment>
<evidence type="ECO:0000313" key="2">
    <source>
        <dbReference type="EMBL" id="NGO47888.1"/>
    </source>
</evidence>
<gene>
    <name evidence="2" type="ORF">G6048_39380</name>
</gene>
<reference evidence="2 3" key="1">
    <citation type="submission" date="2020-02" db="EMBL/GenBank/DDBJ databases">
        <title>Whole-genome analyses of novel actinobacteria.</title>
        <authorList>
            <person name="Sahin N."/>
            <person name="Tokatli A."/>
        </authorList>
    </citation>
    <scope>NUCLEOTIDE SEQUENCE [LARGE SCALE GENOMIC DNA]</scope>
    <source>
        <strain evidence="2 3">YC419</strain>
    </source>
</reference>